<evidence type="ECO:0000256" key="2">
    <source>
        <dbReference type="HAMAP-Rule" id="MF_00460"/>
    </source>
</evidence>
<dbReference type="HAMAP" id="MF_00460">
    <property type="entry name" value="UPF0125_RnfH"/>
    <property type="match status" value="1"/>
</dbReference>
<dbReference type="AlphaFoldDB" id="A0A4D6Y3T7"/>
<dbReference type="PANTHER" id="PTHR37483:SF1">
    <property type="entry name" value="UPF0125 PROTEIN RATB"/>
    <property type="match status" value="1"/>
</dbReference>
<evidence type="ECO:0000313" key="4">
    <source>
        <dbReference type="Proteomes" id="UP000298566"/>
    </source>
</evidence>
<gene>
    <name evidence="3" type="ORF">D9V73_01195</name>
</gene>
<comment type="similarity">
    <text evidence="1 2">Belongs to the UPF0125 (RnfH) family.</text>
</comment>
<protein>
    <recommendedName>
        <fullName evidence="2">UPF0125 protein D9V73_01195</fullName>
    </recommendedName>
</protein>
<dbReference type="NCBIfam" id="NF002490">
    <property type="entry name" value="PRK01777.1"/>
    <property type="match status" value="1"/>
</dbReference>
<dbReference type="OrthoDB" id="9796575at2"/>
<evidence type="ECO:0000313" key="3">
    <source>
        <dbReference type="EMBL" id="QCI23263.1"/>
    </source>
</evidence>
<name>A0A4D6Y3T7_BUCMH</name>
<reference evidence="3 4" key="1">
    <citation type="submission" date="2018-10" db="EMBL/GenBank/DDBJ databases">
        <title>Comparative functional genomics of the obligate endosymbiont Buchnera aphidicola.</title>
        <authorList>
            <person name="Chong R.A."/>
        </authorList>
    </citation>
    <scope>NUCLEOTIDE SEQUENCE [LARGE SCALE GENOMIC DNA]</scope>
    <source>
        <strain evidence="3 4">Mrh</strain>
    </source>
</reference>
<dbReference type="EMBL" id="CP033004">
    <property type="protein sequence ID" value="QCI23263.1"/>
    <property type="molecule type" value="Genomic_DNA"/>
</dbReference>
<dbReference type="InterPro" id="IPR037021">
    <property type="entry name" value="RnfH_sf"/>
</dbReference>
<evidence type="ECO:0000256" key="1">
    <source>
        <dbReference type="ARBA" id="ARBA00010645"/>
    </source>
</evidence>
<dbReference type="Gene3D" id="3.10.20.280">
    <property type="entry name" value="RnfH-like"/>
    <property type="match status" value="1"/>
</dbReference>
<dbReference type="PANTHER" id="PTHR37483">
    <property type="entry name" value="UPF0125 PROTEIN RATB"/>
    <property type="match status" value="1"/>
</dbReference>
<dbReference type="RefSeq" id="WP_158336464.1">
    <property type="nucleotide sequence ID" value="NZ_CP033004.1"/>
</dbReference>
<dbReference type="InterPro" id="IPR005346">
    <property type="entry name" value="RnfH"/>
</dbReference>
<dbReference type="SUPFAM" id="SSF54285">
    <property type="entry name" value="MoaD/ThiS"/>
    <property type="match status" value="1"/>
</dbReference>
<dbReference type="Pfam" id="PF03658">
    <property type="entry name" value="Ub-RnfH"/>
    <property type="match status" value="1"/>
</dbReference>
<accession>A0A4D6Y3T7</accession>
<organism evidence="3 4">
    <name type="scientific">Buchnera aphidicola subsp. Melaphis rhois</name>
    <dbReference type="NCBI Taxonomy" id="118103"/>
    <lineage>
        <taxon>Bacteria</taxon>
        <taxon>Pseudomonadati</taxon>
        <taxon>Pseudomonadota</taxon>
        <taxon>Gammaproteobacteria</taxon>
        <taxon>Enterobacterales</taxon>
        <taxon>Erwiniaceae</taxon>
        <taxon>Buchnera</taxon>
    </lineage>
</organism>
<proteinExistence type="inferred from homology"/>
<dbReference type="Proteomes" id="UP000298566">
    <property type="component" value="Chromosome"/>
</dbReference>
<sequence length="101" mass="11681">MKSIEVTIIYALKNKQYIKKITLKHEVSIEQAILDSNIIDTKIVDIRQNNVGIYGRIINLTDIVCHGDRIEIYRPLLIDPKSLRRKKALLKKKVDVNILAE</sequence>
<dbReference type="InterPro" id="IPR016155">
    <property type="entry name" value="Mopterin_synth/thiamin_S_b"/>
</dbReference>